<protein>
    <recommendedName>
        <fullName evidence="8">Peptidase M48 domain-containing protein</fullName>
    </recommendedName>
</protein>
<keyword evidence="7" id="KW-0472">Membrane</keyword>
<keyword evidence="10" id="KW-1185">Reference proteome</keyword>
<dbReference type="RefSeq" id="WP_344906161.1">
    <property type="nucleotide sequence ID" value="NZ_BAAAWD010000027.1"/>
</dbReference>
<keyword evidence="7" id="KW-0812">Transmembrane</keyword>
<dbReference type="PANTHER" id="PTHR22726">
    <property type="entry name" value="METALLOENDOPEPTIDASE OMA1"/>
    <property type="match status" value="1"/>
</dbReference>
<keyword evidence="1 6" id="KW-0645">Protease</keyword>
<evidence type="ECO:0000256" key="6">
    <source>
        <dbReference type="RuleBase" id="RU003983"/>
    </source>
</evidence>
<evidence type="ECO:0000259" key="8">
    <source>
        <dbReference type="Pfam" id="PF01435"/>
    </source>
</evidence>
<evidence type="ECO:0000256" key="3">
    <source>
        <dbReference type="ARBA" id="ARBA00022801"/>
    </source>
</evidence>
<keyword evidence="4 6" id="KW-0862">Zinc</keyword>
<name>A0ABP6LEC4_9ACTN</name>
<keyword evidence="2" id="KW-0479">Metal-binding</keyword>
<sequence length="206" mass="21572">MDPRITRPAPASTTTPAGLAELTGALARAAHAPAVLVVVDPALEDGALAHGSHCDPDAHISVGADLLADTTRLRGVLAHEIAHHALGHSQGLTRTSWWQIICRIGAATVVAAVVVGSSAWVTIALVVAIGAHLLAAREQRREEYQADVHSMHLLDAVGLDGRAIVTATLAALPQESRLYRLAGWIIGSHPTPDARRRALLTAAQAR</sequence>
<evidence type="ECO:0000313" key="10">
    <source>
        <dbReference type="Proteomes" id="UP001499930"/>
    </source>
</evidence>
<evidence type="ECO:0000256" key="7">
    <source>
        <dbReference type="SAM" id="Phobius"/>
    </source>
</evidence>
<gene>
    <name evidence="9" type="ORF">GCM10017559_76780</name>
</gene>
<accession>A0ABP6LEC4</accession>
<keyword evidence="5 6" id="KW-0482">Metalloprotease</keyword>
<evidence type="ECO:0000256" key="5">
    <source>
        <dbReference type="ARBA" id="ARBA00023049"/>
    </source>
</evidence>
<evidence type="ECO:0000256" key="4">
    <source>
        <dbReference type="ARBA" id="ARBA00022833"/>
    </source>
</evidence>
<evidence type="ECO:0000256" key="2">
    <source>
        <dbReference type="ARBA" id="ARBA00022723"/>
    </source>
</evidence>
<keyword evidence="3 6" id="KW-0378">Hydrolase</keyword>
<dbReference type="PANTHER" id="PTHR22726:SF1">
    <property type="entry name" value="METALLOENDOPEPTIDASE OMA1, MITOCHONDRIAL"/>
    <property type="match status" value="1"/>
</dbReference>
<comment type="similarity">
    <text evidence="6">Belongs to the peptidase M48 family.</text>
</comment>
<feature type="domain" description="Peptidase M48" evidence="8">
    <location>
        <begin position="29"/>
        <end position="200"/>
    </location>
</feature>
<comment type="cofactor">
    <cofactor evidence="6">
        <name>Zn(2+)</name>
        <dbReference type="ChEBI" id="CHEBI:29105"/>
    </cofactor>
    <text evidence="6">Binds 1 zinc ion per subunit.</text>
</comment>
<dbReference type="InterPro" id="IPR001915">
    <property type="entry name" value="Peptidase_M48"/>
</dbReference>
<dbReference type="InterPro" id="IPR051156">
    <property type="entry name" value="Mito/Outer_Membr_Metalloprot"/>
</dbReference>
<organism evidence="9 10">
    <name type="scientific">Streptosporangium longisporum</name>
    <dbReference type="NCBI Taxonomy" id="46187"/>
    <lineage>
        <taxon>Bacteria</taxon>
        <taxon>Bacillati</taxon>
        <taxon>Actinomycetota</taxon>
        <taxon>Actinomycetes</taxon>
        <taxon>Streptosporangiales</taxon>
        <taxon>Streptosporangiaceae</taxon>
        <taxon>Streptosporangium</taxon>
    </lineage>
</organism>
<reference evidence="10" key="1">
    <citation type="journal article" date="2019" name="Int. J. Syst. Evol. Microbiol.">
        <title>The Global Catalogue of Microorganisms (GCM) 10K type strain sequencing project: providing services to taxonomists for standard genome sequencing and annotation.</title>
        <authorList>
            <consortium name="The Broad Institute Genomics Platform"/>
            <consortium name="The Broad Institute Genome Sequencing Center for Infectious Disease"/>
            <person name="Wu L."/>
            <person name="Ma J."/>
        </authorList>
    </citation>
    <scope>NUCLEOTIDE SEQUENCE [LARGE SCALE GENOMIC DNA]</scope>
    <source>
        <strain evidence="10">JCM 3106</strain>
    </source>
</reference>
<evidence type="ECO:0000313" key="9">
    <source>
        <dbReference type="EMBL" id="GAA3037550.1"/>
    </source>
</evidence>
<feature type="transmembrane region" description="Helical" evidence="7">
    <location>
        <begin position="109"/>
        <end position="135"/>
    </location>
</feature>
<keyword evidence="7" id="KW-1133">Transmembrane helix</keyword>
<dbReference type="EMBL" id="BAAAWD010000027">
    <property type="protein sequence ID" value="GAA3037550.1"/>
    <property type="molecule type" value="Genomic_DNA"/>
</dbReference>
<proteinExistence type="inferred from homology"/>
<dbReference type="Pfam" id="PF01435">
    <property type="entry name" value="Peptidase_M48"/>
    <property type="match status" value="1"/>
</dbReference>
<evidence type="ECO:0000256" key="1">
    <source>
        <dbReference type="ARBA" id="ARBA00022670"/>
    </source>
</evidence>
<comment type="caution">
    <text evidence="9">The sequence shown here is derived from an EMBL/GenBank/DDBJ whole genome shotgun (WGS) entry which is preliminary data.</text>
</comment>
<dbReference type="Proteomes" id="UP001499930">
    <property type="component" value="Unassembled WGS sequence"/>
</dbReference>